<keyword evidence="15 25" id="KW-0067">ATP-binding</keyword>
<keyword evidence="29" id="KW-1185">Reference proteome</keyword>
<dbReference type="InterPro" id="IPR032675">
    <property type="entry name" value="LRR_dom_sf"/>
</dbReference>
<dbReference type="Pfam" id="PF00560">
    <property type="entry name" value="LRR_1"/>
    <property type="match status" value="3"/>
</dbReference>
<dbReference type="FunFam" id="3.30.200.20:FF:000432">
    <property type="entry name" value="LRR receptor-like serine/threonine-protein kinase EFR"/>
    <property type="match status" value="1"/>
</dbReference>
<evidence type="ECO:0000256" key="12">
    <source>
        <dbReference type="ARBA" id="ARBA00022737"/>
    </source>
</evidence>
<dbReference type="Pfam" id="PF13855">
    <property type="entry name" value="LRR_8"/>
    <property type="match status" value="2"/>
</dbReference>
<keyword evidence="8" id="KW-0433">Leucine-rich repeat</keyword>
<feature type="signal peptide" evidence="26">
    <location>
        <begin position="1"/>
        <end position="19"/>
    </location>
</feature>
<dbReference type="EMBL" id="CAJGYO010000007">
    <property type="protein sequence ID" value="CAD6245878.1"/>
    <property type="molecule type" value="Genomic_DNA"/>
</dbReference>
<evidence type="ECO:0000256" key="22">
    <source>
        <dbReference type="ARBA" id="ARBA00054320"/>
    </source>
</evidence>
<protein>
    <recommendedName>
        <fullName evidence="24">Receptor kinase-like protein Xa21</fullName>
        <ecNumber evidence="4">2.7.11.1</ecNumber>
    </recommendedName>
</protein>
<keyword evidence="16" id="KW-1133">Transmembrane helix</keyword>
<keyword evidence="18" id="KW-0675">Receptor</keyword>
<dbReference type="PROSITE" id="PS00107">
    <property type="entry name" value="PROTEIN_KINASE_ATP"/>
    <property type="match status" value="1"/>
</dbReference>
<keyword evidence="14" id="KW-0418">Kinase</keyword>
<organism evidence="28 29">
    <name type="scientific">Miscanthus lutarioriparius</name>
    <dbReference type="NCBI Taxonomy" id="422564"/>
    <lineage>
        <taxon>Eukaryota</taxon>
        <taxon>Viridiplantae</taxon>
        <taxon>Streptophyta</taxon>
        <taxon>Embryophyta</taxon>
        <taxon>Tracheophyta</taxon>
        <taxon>Spermatophyta</taxon>
        <taxon>Magnoliopsida</taxon>
        <taxon>Liliopsida</taxon>
        <taxon>Poales</taxon>
        <taxon>Poaceae</taxon>
        <taxon>PACMAD clade</taxon>
        <taxon>Panicoideae</taxon>
        <taxon>Andropogonodae</taxon>
        <taxon>Andropogoneae</taxon>
        <taxon>Saccharinae</taxon>
        <taxon>Miscanthus</taxon>
    </lineage>
</organism>
<dbReference type="Proteomes" id="UP000604825">
    <property type="component" value="Unassembled WGS sequence"/>
</dbReference>
<dbReference type="OrthoDB" id="773329at2759"/>
<evidence type="ECO:0000313" key="29">
    <source>
        <dbReference type="Proteomes" id="UP000604825"/>
    </source>
</evidence>
<comment type="catalytic activity">
    <reaction evidence="21">
        <text>L-seryl-[protein] + ATP = O-phospho-L-seryl-[protein] + ADP + H(+)</text>
        <dbReference type="Rhea" id="RHEA:17989"/>
        <dbReference type="Rhea" id="RHEA-COMP:9863"/>
        <dbReference type="Rhea" id="RHEA-COMP:11604"/>
        <dbReference type="ChEBI" id="CHEBI:15378"/>
        <dbReference type="ChEBI" id="CHEBI:29999"/>
        <dbReference type="ChEBI" id="CHEBI:30616"/>
        <dbReference type="ChEBI" id="CHEBI:83421"/>
        <dbReference type="ChEBI" id="CHEBI:456216"/>
        <dbReference type="EC" id="2.7.11.1"/>
    </reaction>
</comment>
<dbReference type="PROSITE" id="PS50011">
    <property type="entry name" value="PROTEIN_KINASE_DOM"/>
    <property type="match status" value="1"/>
</dbReference>
<evidence type="ECO:0000256" key="10">
    <source>
        <dbReference type="ARBA" id="ARBA00022692"/>
    </source>
</evidence>
<evidence type="ECO:0000313" key="28">
    <source>
        <dbReference type="EMBL" id="CAD6245878.1"/>
    </source>
</evidence>
<feature type="binding site" evidence="25">
    <location>
        <position position="639"/>
    </location>
    <ligand>
        <name>ATP</name>
        <dbReference type="ChEBI" id="CHEBI:30616"/>
    </ligand>
</feature>
<accession>A0A811PK87</accession>
<evidence type="ECO:0000256" key="24">
    <source>
        <dbReference type="ARBA" id="ARBA00072040"/>
    </source>
</evidence>
<evidence type="ECO:0000256" key="8">
    <source>
        <dbReference type="ARBA" id="ARBA00022614"/>
    </source>
</evidence>
<evidence type="ECO:0000256" key="14">
    <source>
        <dbReference type="ARBA" id="ARBA00022777"/>
    </source>
</evidence>
<comment type="similarity">
    <text evidence="3">Belongs to the protein kinase superfamily. Ser/Thr protein kinase family.</text>
</comment>
<dbReference type="PRINTS" id="PR00019">
    <property type="entry name" value="LEURICHRPT"/>
</dbReference>
<evidence type="ECO:0000256" key="6">
    <source>
        <dbReference type="ARBA" id="ARBA00022527"/>
    </source>
</evidence>
<dbReference type="SMART" id="SM00220">
    <property type="entry name" value="S_TKc"/>
    <property type="match status" value="1"/>
</dbReference>
<feature type="domain" description="Protein kinase" evidence="27">
    <location>
        <begin position="611"/>
        <end position="913"/>
    </location>
</feature>
<keyword evidence="13 25" id="KW-0547">Nucleotide-binding</keyword>
<evidence type="ECO:0000256" key="17">
    <source>
        <dbReference type="ARBA" id="ARBA00023136"/>
    </source>
</evidence>
<evidence type="ECO:0000256" key="9">
    <source>
        <dbReference type="ARBA" id="ARBA00022679"/>
    </source>
</evidence>
<keyword evidence="12" id="KW-0677">Repeat</keyword>
<keyword evidence="10" id="KW-0812">Transmembrane</keyword>
<comment type="subcellular location">
    <subcellularLocation>
        <location evidence="1">Cell membrane</location>
        <topology evidence="1">Single-pass membrane protein</topology>
    </subcellularLocation>
    <subcellularLocation>
        <location evidence="2">Endoplasmic reticulum membrane</location>
        <topology evidence="2">Single-pass membrane protein</topology>
    </subcellularLocation>
</comment>
<evidence type="ECO:0000256" key="25">
    <source>
        <dbReference type="PROSITE-ProRule" id="PRU10141"/>
    </source>
</evidence>
<comment type="function">
    <text evidence="23">The processed protein kinase Xa21 chain released by protein cleavage after X.oryzae pv. oryzae protein Ax21 detection translocates into the nucleus where it can bind and regulate WRKY62, a transcription factor. Confers resistance to the bacterial pathogen X.oryzae pv. oryzae (Xoo).</text>
</comment>
<dbReference type="InterPro" id="IPR001611">
    <property type="entry name" value="Leu-rich_rpt"/>
</dbReference>
<evidence type="ECO:0000256" key="19">
    <source>
        <dbReference type="ARBA" id="ARBA00023180"/>
    </source>
</evidence>
<dbReference type="Gene3D" id="3.30.200.20">
    <property type="entry name" value="Phosphorylase Kinase, domain 1"/>
    <property type="match status" value="1"/>
</dbReference>
<dbReference type="Pfam" id="PF00069">
    <property type="entry name" value="Pkinase"/>
    <property type="match status" value="1"/>
</dbReference>
<keyword evidence="7" id="KW-0597">Phosphoprotein</keyword>
<dbReference type="SUPFAM" id="SSF52058">
    <property type="entry name" value="L domain-like"/>
    <property type="match status" value="2"/>
</dbReference>
<evidence type="ECO:0000256" key="1">
    <source>
        <dbReference type="ARBA" id="ARBA00004162"/>
    </source>
</evidence>
<dbReference type="EC" id="2.7.11.1" evidence="4"/>
<evidence type="ECO:0000256" key="3">
    <source>
        <dbReference type="ARBA" id="ARBA00008684"/>
    </source>
</evidence>
<name>A0A811PK87_9POAL</name>
<dbReference type="SMART" id="SM00369">
    <property type="entry name" value="LRR_TYP"/>
    <property type="match status" value="7"/>
</dbReference>
<dbReference type="Gene3D" id="1.10.510.10">
    <property type="entry name" value="Transferase(Phosphotransferase) domain 1"/>
    <property type="match status" value="1"/>
</dbReference>
<dbReference type="GO" id="GO:0005886">
    <property type="term" value="C:plasma membrane"/>
    <property type="evidence" value="ECO:0007669"/>
    <property type="project" value="UniProtKB-SubCell"/>
</dbReference>
<dbReference type="SUPFAM" id="SSF56112">
    <property type="entry name" value="Protein kinase-like (PK-like)"/>
    <property type="match status" value="1"/>
</dbReference>
<evidence type="ECO:0000256" key="2">
    <source>
        <dbReference type="ARBA" id="ARBA00004389"/>
    </source>
</evidence>
<dbReference type="GO" id="GO:0005789">
    <property type="term" value="C:endoplasmic reticulum membrane"/>
    <property type="evidence" value="ECO:0007669"/>
    <property type="project" value="UniProtKB-SubCell"/>
</dbReference>
<dbReference type="InterPro" id="IPR055414">
    <property type="entry name" value="LRR_R13L4/SHOC2-like"/>
</dbReference>
<dbReference type="InterPro" id="IPR011009">
    <property type="entry name" value="Kinase-like_dom_sf"/>
</dbReference>
<evidence type="ECO:0000256" key="5">
    <source>
        <dbReference type="ARBA" id="ARBA00022475"/>
    </source>
</evidence>
<keyword evidence="19" id="KW-0325">Glycoprotein</keyword>
<reference evidence="28" key="1">
    <citation type="submission" date="2020-10" db="EMBL/GenBank/DDBJ databases">
        <authorList>
            <person name="Han B."/>
            <person name="Lu T."/>
            <person name="Zhao Q."/>
            <person name="Huang X."/>
            <person name="Zhao Y."/>
        </authorList>
    </citation>
    <scope>NUCLEOTIDE SEQUENCE</scope>
</reference>
<evidence type="ECO:0000256" key="7">
    <source>
        <dbReference type="ARBA" id="ARBA00022553"/>
    </source>
</evidence>
<dbReference type="InterPro" id="IPR017441">
    <property type="entry name" value="Protein_kinase_ATP_BS"/>
</dbReference>
<evidence type="ECO:0000256" key="16">
    <source>
        <dbReference type="ARBA" id="ARBA00022989"/>
    </source>
</evidence>
<dbReference type="PANTHER" id="PTHR27000:SF642">
    <property type="entry name" value="INACTIVE LEUCINE-RICH REPEAT RECEPTOR KINASE XIAO-RELATED"/>
    <property type="match status" value="1"/>
</dbReference>
<dbReference type="GO" id="GO:0005524">
    <property type="term" value="F:ATP binding"/>
    <property type="evidence" value="ECO:0007669"/>
    <property type="project" value="UniProtKB-UniRule"/>
</dbReference>
<gene>
    <name evidence="28" type="ORF">NCGR_LOCUS30163</name>
</gene>
<dbReference type="Pfam" id="PF23598">
    <property type="entry name" value="LRR_14"/>
    <property type="match status" value="1"/>
</dbReference>
<evidence type="ECO:0000256" key="11">
    <source>
        <dbReference type="ARBA" id="ARBA00022729"/>
    </source>
</evidence>
<keyword evidence="6" id="KW-0723">Serine/threonine-protein kinase</keyword>
<dbReference type="InterPro" id="IPR000719">
    <property type="entry name" value="Prot_kinase_dom"/>
</dbReference>
<dbReference type="Pfam" id="PF08263">
    <property type="entry name" value="LRRNT_2"/>
    <property type="match status" value="1"/>
</dbReference>
<feature type="chain" id="PRO_5032739809" description="Receptor kinase-like protein Xa21" evidence="26">
    <location>
        <begin position="20"/>
        <end position="913"/>
    </location>
</feature>
<comment type="function">
    <text evidence="22">Receptor kinase that detects X.oryzae pv. oryzae protein Ax21 to promote innate immunity. Following X.oryzae pv. oryzae protein Ax21 detection, undergoes cleavage, releasing the processed protein kinase Xa21 chain.</text>
</comment>
<dbReference type="FunFam" id="1.10.510.10:FF:000358">
    <property type="entry name" value="Putative leucine-rich repeat receptor-like serine/threonine-protein kinase"/>
    <property type="match status" value="1"/>
</dbReference>
<comment type="caution">
    <text evidence="28">The sequence shown here is derived from an EMBL/GenBank/DDBJ whole genome shotgun (WGS) entry which is preliminary data.</text>
</comment>
<sequence>MGSASLLLLPLLLLSASLSISIPVTAGQSGDEAALLAFKAAAINGGHGDPLASWNSSSVGGFCGWEGVLCGARHRRVVGLNLTSRGLNGTLSPAIGNLTFLRTLNLTFIGLKGASLEHRPPALPASLSSCVSLTFLGARTNQLHGRIPVELGRKLTNLRILSLGNNSLTGYIPVSLANMSSLHILDLRRNQLEGPIPTELGSIGGLRLLYLQNNNLSGVLPHSLYNLSMLQDFFVNSNSLSGTIPTNIGDRFPNIETLNFCDNKFHETIPVSLSNLSALMNIQLSKNNFWGPVPPTLGRLKGLRSIMVYDNKLEANEEGWEFITMLSNCSQLQDLDLSHNSFNGKLPSSVTNLSTTLRYLTLGENTIFGSIPPNIGNLVGLDIFGIQNTSISGVIPENIGRLENLVDLYLYNTNLSGLILSSLGNLTQLNLLGLYNGNLEGPIPASFGNLKNLVALDLSTNQLNGNQQLPGNIPDSIGKCESLEWLFLDQNSFEGSVPQSLKNLKGLDILNVTMNKMYGSIPDVLCSVVGLQELYLAHNNLSGLIPTCLQNLTSLSILDLSFNDLQVLVVILIQLIHKKLRKRHETQLISTTEEQYERVSYHALSNGTNGFSEANLVGQGSYGMVYKCTLHEGTTVAVKVFNTKQSRTTRSFVAECEALRSVSHRCLIKIITCCSSINHQGEEFKPLVFEFMPNGDLKSWLHPESDTLALTNTLSLEQRLHIAVNIFDALDYLHNHCQPSIIHCDLKPSNIFLAEDMSARVGDFGISKILPESANRTQQNSTSTTGIRGTIGYVAPEYGKGSFVSTQGDVYSLSILLLEMFTRRSPHKFSENALPKRIWEIVDPTIWMHIDANNRATRSRIRNCLVSVVALGISCSTKQPREWNPIQDAAIEMHAIRDLYLKFARSHWVDHEE</sequence>
<dbReference type="AlphaFoldDB" id="A0A811PK87"/>
<dbReference type="Gene3D" id="3.80.10.10">
    <property type="entry name" value="Ribonuclease Inhibitor"/>
    <property type="match status" value="5"/>
</dbReference>
<proteinExistence type="inferred from homology"/>
<evidence type="ECO:0000256" key="15">
    <source>
        <dbReference type="ARBA" id="ARBA00022840"/>
    </source>
</evidence>
<dbReference type="InterPro" id="IPR003591">
    <property type="entry name" value="Leu-rich_rpt_typical-subtyp"/>
</dbReference>
<evidence type="ECO:0000256" key="21">
    <source>
        <dbReference type="ARBA" id="ARBA00048679"/>
    </source>
</evidence>
<evidence type="ECO:0000256" key="26">
    <source>
        <dbReference type="SAM" id="SignalP"/>
    </source>
</evidence>
<comment type="catalytic activity">
    <reaction evidence="20">
        <text>L-threonyl-[protein] + ATP = O-phospho-L-threonyl-[protein] + ADP + H(+)</text>
        <dbReference type="Rhea" id="RHEA:46608"/>
        <dbReference type="Rhea" id="RHEA-COMP:11060"/>
        <dbReference type="Rhea" id="RHEA-COMP:11605"/>
        <dbReference type="ChEBI" id="CHEBI:15378"/>
        <dbReference type="ChEBI" id="CHEBI:30013"/>
        <dbReference type="ChEBI" id="CHEBI:30616"/>
        <dbReference type="ChEBI" id="CHEBI:61977"/>
        <dbReference type="ChEBI" id="CHEBI:456216"/>
        <dbReference type="EC" id="2.7.11.1"/>
    </reaction>
</comment>
<dbReference type="InterPro" id="IPR008271">
    <property type="entry name" value="Ser/Thr_kinase_AS"/>
</dbReference>
<evidence type="ECO:0000256" key="13">
    <source>
        <dbReference type="ARBA" id="ARBA00022741"/>
    </source>
</evidence>
<evidence type="ECO:0000259" key="27">
    <source>
        <dbReference type="PROSITE" id="PS50011"/>
    </source>
</evidence>
<evidence type="ECO:0000256" key="18">
    <source>
        <dbReference type="ARBA" id="ARBA00023170"/>
    </source>
</evidence>
<keyword evidence="17" id="KW-0472">Membrane</keyword>
<dbReference type="PROSITE" id="PS00108">
    <property type="entry name" value="PROTEIN_KINASE_ST"/>
    <property type="match status" value="1"/>
</dbReference>
<dbReference type="PANTHER" id="PTHR27000">
    <property type="entry name" value="LEUCINE-RICH REPEAT RECEPTOR-LIKE PROTEIN KINASE FAMILY PROTEIN-RELATED"/>
    <property type="match status" value="1"/>
</dbReference>
<keyword evidence="11 26" id="KW-0732">Signal</keyword>
<dbReference type="FunFam" id="3.80.10.10:FF:000095">
    <property type="entry name" value="LRR receptor-like serine/threonine-protein kinase GSO1"/>
    <property type="match status" value="2"/>
</dbReference>
<evidence type="ECO:0000256" key="23">
    <source>
        <dbReference type="ARBA" id="ARBA00056628"/>
    </source>
</evidence>
<dbReference type="InterPro" id="IPR013210">
    <property type="entry name" value="LRR_N_plant-typ"/>
</dbReference>
<evidence type="ECO:0000256" key="4">
    <source>
        <dbReference type="ARBA" id="ARBA00012513"/>
    </source>
</evidence>
<evidence type="ECO:0000256" key="20">
    <source>
        <dbReference type="ARBA" id="ARBA00047899"/>
    </source>
</evidence>
<dbReference type="GO" id="GO:0004674">
    <property type="term" value="F:protein serine/threonine kinase activity"/>
    <property type="evidence" value="ECO:0007669"/>
    <property type="project" value="UniProtKB-KW"/>
</dbReference>
<keyword evidence="9" id="KW-0808">Transferase</keyword>
<keyword evidence="5" id="KW-1003">Cell membrane</keyword>